<dbReference type="AlphaFoldDB" id="A0A510ICR1"/>
<evidence type="ECO:0000313" key="2">
    <source>
        <dbReference type="Proteomes" id="UP000315115"/>
    </source>
</evidence>
<dbReference type="GO" id="GO:0042597">
    <property type="term" value="C:periplasmic space"/>
    <property type="evidence" value="ECO:0007669"/>
    <property type="project" value="InterPro"/>
</dbReference>
<protein>
    <submittedName>
        <fullName evidence="1">Maltose operon protein</fullName>
    </submittedName>
</protein>
<dbReference type="EMBL" id="AP019799">
    <property type="protein sequence ID" value="BBL91584.1"/>
    <property type="molecule type" value="Genomic_DNA"/>
</dbReference>
<sequence length="282" mass="31150">MKKIVSILMGMSVLFGCASHQDFEASGDSSQSITSIQQVHWHEVSIPSSFSIHISDRTQYLDSKTISGPVTGFLFNVTEPKLTIEVSGIVKGLRVFAPNLALYDQDFNLLRNYSSEHFDYDKDDFIKGDVLFGDVELDLPLDIKKVYGVIYTTQRDLKENTQLLHPAKAMAIAKRNVPPAIDDPIAKHVDFGEVRVSIKRESIFLGLTSPSKSASAPEIPTALEKSKVVNNVQPETINFYHQAIKSSVLEGNIPKALSLLDEAKELGIEGAQEVFVKAVNTK</sequence>
<organism evidence="1 2">
    <name type="scientific">Vibrio rotiferianus</name>
    <dbReference type="NCBI Taxonomy" id="190895"/>
    <lineage>
        <taxon>Bacteria</taxon>
        <taxon>Pseudomonadati</taxon>
        <taxon>Pseudomonadota</taxon>
        <taxon>Gammaproteobacteria</taxon>
        <taxon>Vibrionales</taxon>
        <taxon>Vibrionaceae</taxon>
        <taxon>Vibrio</taxon>
    </lineage>
</organism>
<dbReference type="Proteomes" id="UP000315115">
    <property type="component" value="Chromosome 2"/>
</dbReference>
<dbReference type="GO" id="GO:0008643">
    <property type="term" value="P:carbohydrate transport"/>
    <property type="evidence" value="ECO:0007669"/>
    <property type="project" value="InterPro"/>
</dbReference>
<dbReference type="Pfam" id="PF07148">
    <property type="entry name" value="MalM"/>
    <property type="match status" value="1"/>
</dbReference>
<evidence type="ECO:0000313" key="1">
    <source>
        <dbReference type="EMBL" id="BBL91584.1"/>
    </source>
</evidence>
<name>A0A510ICR1_9VIBR</name>
<accession>A0A510ICR1</accession>
<dbReference type="PROSITE" id="PS51257">
    <property type="entry name" value="PROKAR_LIPOPROTEIN"/>
    <property type="match status" value="1"/>
</dbReference>
<reference evidence="2" key="1">
    <citation type="submission" date="2019-07" db="EMBL/GenBank/DDBJ databases">
        <title>Complete Genome Sequences of Vibrion rotiferianus strain AM7.</title>
        <authorList>
            <person name="Miyazaki K."/>
            <person name="Wiseschart A."/>
            <person name="Pootanakit K."/>
            <person name="Ishimori K."/>
            <person name="Kitahara K."/>
        </authorList>
    </citation>
    <scope>NUCLEOTIDE SEQUENCE [LARGE SCALE GENOMIC DNA]</scope>
    <source>
        <strain evidence="2">AM7</strain>
    </source>
</reference>
<gene>
    <name evidence="1" type="ORF">VroAM7_42370</name>
</gene>
<proteinExistence type="predicted"/>
<dbReference type="RefSeq" id="WP_143693951.1">
    <property type="nucleotide sequence ID" value="NZ_AP019799.1"/>
</dbReference>
<dbReference type="InterPro" id="IPR010794">
    <property type="entry name" value="MalM"/>
</dbReference>